<dbReference type="InterPro" id="IPR001752">
    <property type="entry name" value="Kinesin_motor_dom"/>
</dbReference>
<dbReference type="GO" id="GO:0005874">
    <property type="term" value="C:microtubule"/>
    <property type="evidence" value="ECO:0007669"/>
    <property type="project" value="UniProtKB-KW"/>
</dbReference>
<dbReference type="PROSITE" id="PS50067">
    <property type="entry name" value="KINESIN_MOTOR_2"/>
    <property type="match status" value="1"/>
</dbReference>
<sequence length="802" mass="90444">MPSIRAPATKRTTTLTVAVKCRPLWERERGRDIVRVNDNKEVIILDPDLSKDYLDRIQNRTKEKKYCFDHAFGPDCSNLDVYKRSISSIVSGVVQGLNATVFAYGSTGSGKTYTMVGTREDPGLMVLSLHTIFDLIKKDKSSDEFEVSCSYLEVYNEVIYDLLEKSSGHLELREDPDKGIIVVGLRYIKVHSADKILELLNLGNSRRKTESTEANATSSRSHAVLEIIVRRKQRNRYRNQVVQGKLALVDLAGSERATETNSGGQKLRDGANINRSLLALANCINALGKQQKKGLAYVPYRNSKLTRILKDGLSGNSQTVMVATISPSDGQYHHTVNTLKYADRAKEIKTHIQKNIGTIDTHTSDYQRMIDSLQIEVCRLKKELAEKESQLSVKPSEKAVDDELSWLDILSHETSENVQERINLQKAIFELEETNLRNRMELQHLDDAIAKQQAIEKEGAVIEALRARQQVILDNIRDNDEAGINYQKEIEANEKHRCQLQDMIEKAISKDGNKTYLRILSQYRLLGMANMELQFEIAMRDQIIYNQREAQRNLWNLLMGLGVDEKRLLDLAAKHGIIIEDWTMMPHLGISDKKQSSISSFGRFASTEYSPCIGQSFSRSCIFQQYQDFGSRSFSMGPWDPGLTFCREEHYSSCYMLSDDQSPSACLRLRTGSDHWVGGMPRFSTPSKDAQKNLRNSCPELRTWTSPCSEGFSSASSLSTDYRHQLKNMWKDASRQHLYKGPVGHGHGGTSRGFLGCNPLERGSAPYNTNHVFQHTEPSTGSNISEIPSFATAGKISFVTPS</sequence>
<feature type="binding site" evidence="7">
    <location>
        <begin position="105"/>
        <end position="112"/>
    </location>
    <ligand>
        <name>ATP</name>
        <dbReference type="ChEBI" id="CHEBI:30616"/>
    </ligand>
</feature>
<protein>
    <recommendedName>
        <fullName evidence="8">Kinesin-like protein</fullName>
    </recommendedName>
</protein>
<feature type="domain" description="Kinesin motor" evidence="9">
    <location>
        <begin position="14"/>
        <end position="348"/>
    </location>
</feature>
<dbReference type="STRING" id="180498.A0A067K7Q4"/>
<dbReference type="PRINTS" id="PR00380">
    <property type="entry name" value="KINESINHEAVY"/>
</dbReference>
<evidence type="ECO:0000256" key="5">
    <source>
        <dbReference type="ARBA" id="ARBA00023175"/>
    </source>
</evidence>
<dbReference type="Proteomes" id="UP000027138">
    <property type="component" value="Unassembled WGS sequence"/>
</dbReference>
<evidence type="ECO:0000259" key="9">
    <source>
        <dbReference type="PROSITE" id="PS50067"/>
    </source>
</evidence>
<evidence type="ECO:0000256" key="7">
    <source>
        <dbReference type="PROSITE-ProRule" id="PRU00283"/>
    </source>
</evidence>
<keyword evidence="3 7" id="KW-0067">ATP-binding</keyword>
<dbReference type="Pfam" id="PF00225">
    <property type="entry name" value="Kinesin"/>
    <property type="match status" value="1"/>
</dbReference>
<dbReference type="EMBL" id="KK914593">
    <property type="protein sequence ID" value="KDP32147.1"/>
    <property type="molecule type" value="Genomic_DNA"/>
</dbReference>
<dbReference type="GO" id="GO:0007018">
    <property type="term" value="P:microtubule-based movement"/>
    <property type="evidence" value="ECO:0007669"/>
    <property type="project" value="InterPro"/>
</dbReference>
<dbReference type="InterPro" id="IPR019821">
    <property type="entry name" value="Kinesin_motor_CS"/>
</dbReference>
<organism evidence="10 11">
    <name type="scientific">Jatropha curcas</name>
    <name type="common">Barbados nut</name>
    <dbReference type="NCBI Taxonomy" id="180498"/>
    <lineage>
        <taxon>Eukaryota</taxon>
        <taxon>Viridiplantae</taxon>
        <taxon>Streptophyta</taxon>
        <taxon>Embryophyta</taxon>
        <taxon>Tracheophyta</taxon>
        <taxon>Spermatophyta</taxon>
        <taxon>Magnoliopsida</taxon>
        <taxon>eudicotyledons</taxon>
        <taxon>Gunneridae</taxon>
        <taxon>Pentapetalae</taxon>
        <taxon>rosids</taxon>
        <taxon>fabids</taxon>
        <taxon>Malpighiales</taxon>
        <taxon>Euphorbiaceae</taxon>
        <taxon>Crotonoideae</taxon>
        <taxon>Jatropheae</taxon>
        <taxon>Jatropha</taxon>
    </lineage>
</organism>
<dbReference type="Gene3D" id="3.40.850.10">
    <property type="entry name" value="Kinesin motor domain"/>
    <property type="match status" value="1"/>
</dbReference>
<comment type="similarity">
    <text evidence="6">Belongs to the TRAFAC class myosin-kinesin ATPase superfamily. Kinesin family. KIN-8 subfamily.</text>
</comment>
<keyword evidence="4" id="KW-0175">Coiled coil</keyword>
<name>A0A067K7Q4_JATCU</name>
<evidence type="ECO:0000313" key="11">
    <source>
        <dbReference type="Proteomes" id="UP000027138"/>
    </source>
</evidence>
<dbReference type="GO" id="GO:0003777">
    <property type="term" value="F:microtubule motor activity"/>
    <property type="evidence" value="ECO:0007669"/>
    <property type="project" value="InterPro"/>
</dbReference>
<dbReference type="OrthoDB" id="3176171at2759"/>
<dbReference type="InterPro" id="IPR027417">
    <property type="entry name" value="P-loop_NTPase"/>
</dbReference>
<reference evidence="10 11" key="1">
    <citation type="journal article" date="2014" name="PLoS ONE">
        <title>Global Analysis of Gene Expression Profiles in Physic Nut (Jatropha curcas L.) Seedlings Exposed to Salt Stress.</title>
        <authorList>
            <person name="Zhang L."/>
            <person name="Zhang C."/>
            <person name="Wu P."/>
            <person name="Chen Y."/>
            <person name="Li M."/>
            <person name="Jiang H."/>
            <person name="Wu G."/>
        </authorList>
    </citation>
    <scope>NUCLEOTIDE SEQUENCE [LARGE SCALE GENOMIC DNA]</scope>
    <source>
        <strain evidence="11">cv. GZQX0401</strain>
        <tissue evidence="10">Young leaves</tissue>
    </source>
</reference>
<dbReference type="PANTHER" id="PTHR47968">
    <property type="entry name" value="CENTROMERE PROTEIN E"/>
    <property type="match status" value="1"/>
</dbReference>
<evidence type="ECO:0000256" key="1">
    <source>
        <dbReference type="ARBA" id="ARBA00022701"/>
    </source>
</evidence>
<evidence type="ECO:0000256" key="2">
    <source>
        <dbReference type="ARBA" id="ARBA00022741"/>
    </source>
</evidence>
<proteinExistence type="inferred from homology"/>
<keyword evidence="2 7" id="KW-0547">Nucleotide-binding</keyword>
<dbReference type="InterPro" id="IPR027640">
    <property type="entry name" value="Kinesin-like_fam"/>
</dbReference>
<dbReference type="PANTHER" id="PTHR47968:SF29">
    <property type="entry name" value="KINESIN-LIKE PROTEIN"/>
    <property type="match status" value="1"/>
</dbReference>
<dbReference type="PROSITE" id="PS00411">
    <property type="entry name" value="KINESIN_MOTOR_1"/>
    <property type="match status" value="1"/>
</dbReference>
<dbReference type="AlphaFoldDB" id="A0A067K7Q4"/>
<dbReference type="SMART" id="SM00129">
    <property type="entry name" value="KISc"/>
    <property type="match status" value="1"/>
</dbReference>
<keyword evidence="11" id="KW-1185">Reference proteome</keyword>
<accession>A0A067K7Q4</accession>
<evidence type="ECO:0000256" key="3">
    <source>
        <dbReference type="ARBA" id="ARBA00022840"/>
    </source>
</evidence>
<evidence type="ECO:0000256" key="8">
    <source>
        <dbReference type="RuleBase" id="RU000394"/>
    </source>
</evidence>
<keyword evidence="1 8" id="KW-0493">Microtubule</keyword>
<keyword evidence="5 7" id="KW-0505">Motor protein</keyword>
<evidence type="ECO:0000256" key="4">
    <source>
        <dbReference type="ARBA" id="ARBA00023054"/>
    </source>
</evidence>
<dbReference type="GO" id="GO:0005524">
    <property type="term" value="F:ATP binding"/>
    <property type="evidence" value="ECO:0007669"/>
    <property type="project" value="UniProtKB-UniRule"/>
</dbReference>
<gene>
    <name evidence="10" type="ORF">JCGZ_12608</name>
</gene>
<dbReference type="FunFam" id="3.40.850.10:FF:000056">
    <property type="entry name" value="Kinesin-like protein"/>
    <property type="match status" value="1"/>
</dbReference>
<dbReference type="SUPFAM" id="SSF52540">
    <property type="entry name" value="P-loop containing nucleoside triphosphate hydrolases"/>
    <property type="match status" value="1"/>
</dbReference>
<dbReference type="InterPro" id="IPR036961">
    <property type="entry name" value="Kinesin_motor_dom_sf"/>
</dbReference>
<dbReference type="CDD" id="cd01370">
    <property type="entry name" value="KISc_KIP3_like"/>
    <property type="match status" value="1"/>
</dbReference>
<evidence type="ECO:0000313" key="10">
    <source>
        <dbReference type="EMBL" id="KDP32147.1"/>
    </source>
</evidence>
<dbReference type="GO" id="GO:0008017">
    <property type="term" value="F:microtubule binding"/>
    <property type="evidence" value="ECO:0007669"/>
    <property type="project" value="InterPro"/>
</dbReference>
<evidence type="ECO:0000256" key="6">
    <source>
        <dbReference type="ARBA" id="ARBA00060769"/>
    </source>
</evidence>